<reference evidence="1" key="1">
    <citation type="submission" date="2020-03" db="EMBL/GenBank/DDBJ databases">
        <title>The deep terrestrial virosphere.</title>
        <authorList>
            <person name="Holmfeldt K."/>
            <person name="Nilsson E."/>
            <person name="Simone D."/>
            <person name="Lopez-Fernandez M."/>
            <person name="Wu X."/>
            <person name="de Brujin I."/>
            <person name="Lundin D."/>
            <person name="Andersson A."/>
            <person name="Bertilsson S."/>
            <person name="Dopson M."/>
        </authorList>
    </citation>
    <scope>NUCLEOTIDE SEQUENCE</scope>
    <source>
        <strain evidence="1">MM415B05045</strain>
    </source>
</reference>
<gene>
    <name evidence="1" type="ORF">MM415B05045_0013</name>
</gene>
<proteinExistence type="predicted"/>
<evidence type="ECO:0000313" key="1">
    <source>
        <dbReference type="EMBL" id="QJA95945.1"/>
    </source>
</evidence>
<protein>
    <submittedName>
        <fullName evidence="1">Uncharacterized protein</fullName>
    </submittedName>
</protein>
<sequence length="54" mass="6076">MKAATAIKTFLSKDTENVSMVEIKEFKSVCTDEEWQEFGRQSCKALGVEFEPAS</sequence>
<name>A0A6M3LTR2_9ZZZZ</name>
<dbReference type="AlphaFoldDB" id="A0A6M3LTR2"/>
<organism evidence="1">
    <name type="scientific">viral metagenome</name>
    <dbReference type="NCBI Taxonomy" id="1070528"/>
    <lineage>
        <taxon>unclassified sequences</taxon>
        <taxon>metagenomes</taxon>
        <taxon>organismal metagenomes</taxon>
    </lineage>
</organism>
<dbReference type="EMBL" id="MT143357">
    <property type="protein sequence ID" value="QJA95945.1"/>
    <property type="molecule type" value="Genomic_DNA"/>
</dbReference>
<accession>A0A6M3LTR2</accession>